<dbReference type="Proteomes" id="UP000036681">
    <property type="component" value="Unplaced"/>
</dbReference>
<evidence type="ECO:0000313" key="2">
    <source>
        <dbReference type="Proteomes" id="UP000036681"/>
    </source>
</evidence>
<organism evidence="2 3">
    <name type="scientific">Ascaris lumbricoides</name>
    <name type="common">Giant roundworm</name>
    <dbReference type="NCBI Taxonomy" id="6252"/>
    <lineage>
        <taxon>Eukaryota</taxon>
        <taxon>Metazoa</taxon>
        <taxon>Ecdysozoa</taxon>
        <taxon>Nematoda</taxon>
        <taxon>Chromadorea</taxon>
        <taxon>Rhabditida</taxon>
        <taxon>Spirurina</taxon>
        <taxon>Ascaridomorpha</taxon>
        <taxon>Ascaridoidea</taxon>
        <taxon>Ascarididae</taxon>
        <taxon>Ascaris</taxon>
    </lineage>
</organism>
<reference evidence="3" key="1">
    <citation type="submission" date="2017-02" db="UniProtKB">
        <authorList>
            <consortium name="WormBaseParasite"/>
        </authorList>
    </citation>
    <scope>IDENTIFICATION</scope>
</reference>
<sequence>MVNAQVCVKISFLAELPQSDGWTNDPLKDSCVPMNESSTPPVNIPKNNTYTSVAASLTEEMRLKLASGPSKLFTNSPTEKCQPDKALSNAKAGRGNEVVETTQADLTRQLAEAKPH</sequence>
<keyword evidence="2" id="KW-1185">Reference proteome</keyword>
<evidence type="ECO:0000313" key="3">
    <source>
        <dbReference type="WBParaSite" id="ALUE_0002207301-mRNA-1"/>
    </source>
</evidence>
<protein>
    <submittedName>
        <fullName evidence="3">EKA-like protein</fullName>
    </submittedName>
</protein>
<dbReference type="WBParaSite" id="ALUE_0002207301-mRNA-1">
    <property type="protein sequence ID" value="ALUE_0002207301-mRNA-1"/>
    <property type="gene ID" value="ALUE_0002207301"/>
</dbReference>
<accession>A0A0M3ITJ5</accession>
<evidence type="ECO:0000256" key="1">
    <source>
        <dbReference type="SAM" id="MobiDB-lite"/>
    </source>
</evidence>
<dbReference type="AlphaFoldDB" id="A0A0M3ITJ5"/>
<proteinExistence type="predicted"/>
<feature type="region of interest" description="Disordered" evidence="1">
    <location>
        <begin position="68"/>
        <end position="100"/>
    </location>
</feature>
<name>A0A0M3ITJ5_ASCLU</name>